<reference evidence="1" key="1">
    <citation type="journal article" date="2020" name="mSystems">
        <title>Genome- and Community-Level Interaction Insights into Carbon Utilization and Element Cycling Functions of Hydrothermarchaeota in Hydrothermal Sediment.</title>
        <authorList>
            <person name="Zhou Z."/>
            <person name="Liu Y."/>
            <person name="Xu W."/>
            <person name="Pan J."/>
            <person name="Luo Z.H."/>
            <person name="Li M."/>
        </authorList>
    </citation>
    <scope>NUCLEOTIDE SEQUENCE [LARGE SCALE GENOMIC DNA]</scope>
    <source>
        <strain evidence="1">HyVt-501</strain>
    </source>
</reference>
<dbReference type="InterPro" id="IPR027396">
    <property type="entry name" value="DsrEFH-like"/>
</dbReference>
<comment type="caution">
    <text evidence="1">The sequence shown here is derived from an EMBL/GenBank/DDBJ whole genome shotgun (WGS) entry which is preliminary data.</text>
</comment>
<dbReference type="SUPFAM" id="SSF75169">
    <property type="entry name" value="DsrEFH-like"/>
    <property type="match status" value="1"/>
</dbReference>
<protein>
    <submittedName>
        <fullName evidence="1">Uncharacterized protein</fullName>
    </submittedName>
</protein>
<dbReference type="InterPro" id="IPR003787">
    <property type="entry name" value="Sulphur_relay_DsrE/F-like"/>
</dbReference>
<dbReference type="PANTHER" id="PTHR37691:SF1">
    <property type="entry name" value="BLR3518 PROTEIN"/>
    <property type="match status" value="1"/>
</dbReference>
<proteinExistence type="predicted"/>
<name>A0A7C5L2F3_AQUAO</name>
<evidence type="ECO:0000313" key="1">
    <source>
        <dbReference type="EMBL" id="HHJ63912.1"/>
    </source>
</evidence>
<sequence length="174" mass="20227">MDRRSFFKLSALAVSAPAVFRGYALAQEKVELPRLNLENLPQKETDDAVVYHCDFPQENRFHMMLTNMRNHLSAYDFDPFRIKLVLVANGAGVKFFMKTHKGTRWEKEKVDLKRAEERLSYLSQFEVEFYICDITIRGLKLKYENFFDFVKIVPSGVGSIGRLQTNGFGYIKVL</sequence>
<organism evidence="1">
    <name type="scientific">Aquifex aeolicus</name>
    <dbReference type="NCBI Taxonomy" id="63363"/>
    <lineage>
        <taxon>Bacteria</taxon>
        <taxon>Pseudomonadati</taxon>
        <taxon>Aquificota</taxon>
        <taxon>Aquificia</taxon>
        <taxon>Aquificales</taxon>
        <taxon>Aquificaceae</taxon>
        <taxon>Aquifex</taxon>
    </lineage>
</organism>
<dbReference type="AlphaFoldDB" id="A0A7C5L2F3"/>
<accession>A0A7C5L2F3</accession>
<dbReference type="EMBL" id="DRNB01000124">
    <property type="protein sequence ID" value="HHJ63912.1"/>
    <property type="molecule type" value="Genomic_DNA"/>
</dbReference>
<dbReference type="Proteomes" id="UP000885792">
    <property type="component" value="Unassembled WGS sequence"/>
</dbReference>
<dbReference type="Gene3D" id="3.40.1260.10">
    <property type="entry name" value="DsrEFH-like"/>
    <property type="match status" value="1"/>
</dbReference>
<dbReference type="PANTHER" id="PTHR37691">
    <property type="entry name" value="BLR3518 PROTEIN"/>
    <property type="match status" value="1"/>
</dbReference>
<gene>
    <name evidence="1" type="ORF">ENJ61_03305</name>
</gene>
<dbReference type="Pfam" id="PF02635">
    <property type="entry name" value="DsrE"/>
    <property type="match status" value="1"/>
</dbReference>